<organism evidence="7 8">
    <name type="scientific">Piscinibacterium candidicorallinum</name>
    <dbReference type="NCBI Taxonomy" id="1793872"/>
    <lineage>
        <taxon>Bacteria</taxon>
        <taxon>Pseudomonadati</taxon>
        <taxon>Pseudomonadota</taxon>
        <taxon>Betaproteobacteria</taxon>
        <taxon>Burkholderiales</taxon>
        <taxon>Piscinibacterium</taxon>
    </lineage>
</organism>
<comment type="subcellular location">
    <subcellularLocation>
        <location evidence="1">Membrane</location>
        <topology evidence="1">Multi-pass membrane protein</topology>
    </subcellularLocation>
</comment>
<feature type="transmembrane region" description="Helical" evidence="5">
    <location>
        <begin position="67"/>
        <end position="88"/>
    </location>
</feature>
<evidence type="ECO:0000313" key="7">
    <source>
        <dbReference type="EMBL" id="MFC3147146.1"/>
    </source>
</evidence>
<keyword evidence="3 5" id="KW-1133">Transmembrane helix</keyword>
<accession>A0ABV7H6E2</accession>
<comment type="caution">
    <text evidence="7">The sequence shown here is derived from an EMBL/GenBank/DDBJ whole genome shotgun (WGS) entry which is preliminary data.</text>
</comment>
<feature type="transmembrane region" description="Helical" evidence="5">
    <location>
        <begin position="41"/>
        <end position="58"/>
    </location>
</feature>
<reference evidence="8" key="1">
    <citation type="journal article" date="2019" name="Int. J. Syst. Evol. Microbiol.">
        <title>The Global Catalogue of Microorganisms (GCM) 10K type strain sequencing project: providing services to taxonomists for standard genome sequencing and annotation.</title>
        <authorList>
            <consortium name="The Broad Institute Genomics Platform"/>
            <consortium name="The Broad Institute Genome Sequencing Center for Infectious Disease"/>
            <person name="Wu L."/>
            <person name="Ma J."/>
        </authorList>
    </citation>
    <scope>NUCLEOTIDE SEQUENCE [LARGE SCALE GENOMIC DNA]</scope>
    <source>
        <strain evidence="8">KCTC 52168</strain>
    </source>
</reference>
<feature type="domain" description="TM2" evidence="6">
    <location>
        <begin position="14"/>
        <end position="39"/>
    </location>
</feature>
<evidence type="ECO:0000256" key="5">
    <source>
        <dbReference type="SAM" id="Phobius"/>
    </source>
</evidence>
<sequence length="145" mass="16320">MTQPAHPPVTTQQFKSKPVAAALALFAGALGAHRLYLGLRLWWLYPLCIPLFVMALQFRNWYQHPTFFVGMLPILIAMAEAIFLALTPDEKWDARFNPNSTRQSDNRWPPVLVAIAGLMIGTTLLMITLVLMFQTYFEAQGLSLG</sequence>
<gene>
    <name evidence="7" type="ORF">ACFOEN_05760</name>
</gene>
<evidence type="ECO:0000259" key="6">
    <source>
        <dbReference type="Pfam" id="PF05154"/>
    </source>
</evidence>
<evidence type="ECO:0000256" key="1">
    <source>
        <dbReference type="ARBA" id="ARBA00004141"/>
    </source>
</evidence>
<dbReference type="InterPro" id="IPR007829">
    <property type="entry name" value="TM2"/>
</dbReference>
<proteinExistence type="predicted"/>
<name>A0ABV7H6E2_9BURK</name>
<keyword evidence="8" id="KW-1185">Reference proteome</keyword>
<evidence type="ECO:0000256" key="3">
    <source>
        <dbReference type="ARBA" id="ARBA00022989"/>
    </source>
</evidence>
<evidence type="ECO:0000256" key="2">
    <source>
        <dbReference type="ARBA" id="ARBA00022692"/>
    </source>
</evidence>
<dbReference type="Pfam" id="PF05154">
    <property type="entry name" value="TM2"/>
    <property type="match status" value="1"/>
</dbReference>
<protein>
    <submittedName>
        <fullName evidence="7">NINE protein</fullName>
    </submittedName>
</protein>
<dbReference type="EMBL" id="JBHRTI010000003">
    <property type="protein sequence ID" value="MFC3147146.1"/>
    <property type="molecule type" value="Genomic_DNA"/>
</dbReference>
<dbReference type="RefSeq" id="WP_377301921.1">
    <property type="nucleotide sequence ID" value="NZ_CP180191.1"/>
</dbReference>
<evidence type="ECO:0000313" key="8">
    <source>
        <dbReference type="Proteomes" id="UP001595556"/>
    </source>
</evidence>
<keyword evidence="4 5" id="KW-0472">Membrane</keyword>
<dbReference type="Proteomes" id="UP001595556">
    <property type="component" value="Unassembled WGS sequence"/>
</dbReference>
<keyword evidence="2 5" id="KW-0812">Transmembrane</keyword>
<feature type="transmembrane region" description="Helical" evidence="5">
    <location>
        <begin position="108"/>
        <end position="133"/>
    </location>
</feature>
<evidence type="ECO:0000256" key="4">
    <source>
        <dbReference type="ARBA" id="ARBA00023136"/>
    </source>
</evidence>